<dbReference type="Proteomes" id="UP001177003">
    <property type="component" value="Chromosome 4"/>
</dbReference>
<evidence type="ECO:0000313" key="2">
    <source>
        <dbReference type="Proteomes" id="UP001177003"/>
    </source>
</evidence>
<organism evidence="1 2">
    <name type="scientific">Lactuca saligna</name>
    <name type="common">Willowleaf lettuce</name>
    <dbReference type="NCBI Taxonomy" id="75948"/>
    <lineage>
        <taxon>Eukaryota</taxon>
        <taxon>Viridiplantae</taxon>
        <taxon>Streptophyta</taxon>
        <taxon>Embryophyta</taxon>
        <taxon>Tracheophyta</taxon>
        <taxon>Spermatophyta</taxon>
        <taxon>Magnoliopsida</taxon>
        <taxon>eudicotyledons</taxon>
        <taxon>Gunneridae</taxon>
        <taxon>Pentapetalae</taxon>
        <taxon>asterids</taxon>
        <taxon>campanulids</taxon>
        <taxon>Asterales</taxon>
        <taxon>Asteraceae</taxon>
        <taxon>Cichorioideae</taxon>
        <taxon>Cichorieae</taxon>
        <taxon>Lactucinae</taxon>
        <taxon>Lactuca</taxon>
    </lineage>
</organism>
<proteinExistence type="predicted"/>
<reference evidence="1" key="1">
    <citation type="submission" date="2023-04" db="EMBL/GenBank/DDBJ databases">
        <authorList>
            <person name="Vijverberg K."/>
            <person name="Xiong W."/>
            <person name="Schranz E."/>
        </authorList>
    </citation>
    <scope>NUCLEOTIDE SEQUENCE</scope>
</reference>
<dbReference type="AlphaFoldDB" id="A0AA35YSN3"/>
<protein>
    <submittedName>
        <fullName evidence="1">Uncharacterized protein</fullName>
    </submittedName>
</protein>
<dbReference type="EMBL" id="OX465080">
    <property type="protein sequence ID" value="CAI9279391.1"/>
    <property type="molecule type" value="Genomic_DNA"/>
</dbReference>
<accession>A0AA35YSN3</accession>
<sequence>MGLLARVKHIIGFNWKVSCVGLIQCKSEISKSCIFIKGELVKSHGPNILPPQIRDILIKPLPVADHISPSLNLSSLLSVPITPVVFAHNGLLLKEASRKGVFVEVKTLEGDTLLNSLYVPVLRQIESINSQNLNFQATKDGNNNIRNPKFLKVQFTSLKMGRRFLLFEATTTRMKKEKGVFVLVGFTPLHSSFISFWHHVTTWKEKKNNHTNVGFDGSQKVLPFWLSICGYLCVHGGSNLNC</sequence>
<keyword evidence="2" id="KW-1185">Reference proteome</keyword>
<gene>
    <name evidence="1" type="ORF">LSALG_LOCUS19194</name>
</gene>
<name>A0AA35YSN3_LACSI</name>
<evidence type="ECO:0000313" key="1">
    <source>
        <dbReference type="EMBL" id="CAI9279391.1"/>
    </source>
</evidence>